<name>A0A7N9CVH4_MACFA</name>
<reference evidence="1" key="2">
    <citation type="submission" date="2025-08" db="UniProtKB">
        <authorList>
            <consortium name="Ensembl"/>
        </authorList>
    </citation>
    <scope>IDENTIFICATION</scope>
</reference>
<proteinExistence type="predicted"/>
<reference evidence="1" key="3">
    <citation type="submission" date="2025-09" db="UniProtKB">
        <authorList>
            <consortium name="Ensembl"/>
        </authorList>
    </citation>
    <scope>IDENTIFICATION</scope>
</reference>
<dbReference type="AlphaFoldDB" id="A0A7N9CVH4"/>
<dbReference type="Proteomes" id="UP000233100">
    <property type="component" value="Chromosome 8"/>
</dbReference>
<dbReference type="Bgee" id="ENSMFAG00000027135">
    <property type="expression patterns" value="Expressed in temporal lobe and 13 other cell types or tissues"/>
</dbReference>
<evidence type="ECO:0000313" key="1">
    <source>
        <dbReference type="Ensembl" id="ENSMFAP00000053556.1"/>
    </source>
</evidence>
<evidence type="ECO:0000313" key="2">
    <source>
        <dbReference type="Proteomes" id="UP000233100"/>
    </source>
</evidence>
<protein>
    <submittedName>
        <fullName evidence="1">Nei like DNA glycosylase 2</fullName>
    </submittedName>
</protein>
<organism evidence="1 2">
    <name type="scientific">Macaca fascicularis</name>
    <name type="common">Crab-eating macaque</name>
    <name type="synonym">Cynomolgus monkey</name>
    <dbReference type="NCBI Taxonomy" id="9541"/>
    <lineage>
        <taxon>Eukaryota</taxon>
        <taxon>Metazoa</taxon>
        <taxon>Chordata</taxon>
        <taxon>Craniata</taxon>
        <taxon>Vertebrata</taxon>
        <taxon>Euteleostomi</taxon>
        <taxon>Mammalia</taxon>
        <taxon>Eutheria</taxon>
        <taxon>Euarchontoglires</taxon>
        <taxon>Primates</taxon>
        <taxon>Haplorrhini</taxon>
        <taxon>Catarrhini</taxon>
        <taxon>Cercopithecidae</taxon>
        <taxon>Cercopithecinae</taxon>
        <taxon>Macaca</taxon>
    </lineage>
</organism>
<sequence length="115" mass="12387">MPEGPLVRKFHHLISPFVGQQVVKTGGSSKKLQPAGLQSLWLQDTQLPLGHCILREACPVCFTWGGDSISVLPGHRVLPPCSSSLFTALFCLLRGEDRCRGQGLLLACIVPLAPS</sequence>
<gene>
    <name evidence="1" type="primary">NEIL2</name>
</gene>
<reference evidence="1 2" key="1">
    <citation type="submission" date="2013-03" db="EMBL/GenBank/DDBJ databases">
        <authorList>
            <person name="Warren W."/>
            <person name="Wilson R.K."/>
        </authorList>
    </citation>
    <scope>NUCLEOTIDE SEQUENCE</scope>
</reference>
<keyword evidence="2" id="KW-1185">Reference proteome</keyword>
<dbReference type="Ensembl" id="ENSMFAT00000090160.1">
    <property type="protein sequence ID" value="ENSMFAP00000053556.1"/>
    <property type="gene ID" value="ENSMFAG00000027135.2"/>
</dbReference>
<accession>A0A7N9CVH4</accession>
<dbReference type="GeneTree" id="ENSGT00940000153230"/>